<feature type="compositionally biased region" description="Acidic residues" evidence="1">
    <location>
        <begin position="1"/>
        <end position="19"/>
    </location>
</feature>
<dbReference type="AlphaFoldDB" id="A0A6J4R8N9"/>
<evidence type="ECO:0000313" key="2">
    <source>
        <dbReference type="EMBL" id="CAA9467219.1"/>
    </source>
</evidence>
<feature type="non-terminal residue" evidence="2">
    <location>
        <position position="1"/>
    </location>
</feature>
<gene>
    <name evidence="2" type="ORF">AVDCRST_MAG65-407</name>
</gene>
<organism evidence="2">
    <name type="scientific">uncultured Solirubrobacteraceae bacterium</name>
    <dbReference type="NCBI Taxonomy" id="1162706"/>
    <lineage>
        <taxon>Bacteria</taxon>
        <taxon>Bacillati</taxon>
        <taxon>Actinomycetota</taxon>
        <taxon>Thermoleophilia</taxon>
        <taxon>Solirubrobacterales</taxon>
        <taxon>Solirubrobacteraceae</taxon>
        <taxon>environmental samples</taxon>
    </lineage>
</organism>
<evidence type="ECO:0000256" key="1">
    <source>
        <dbReference type="SAM" id="MobiDB-lite"/>
    </source>
</evidence>
<proteinExistence type="predicted"/>
<feature type="compositionally biased region" description="Basic and acidic residues" evidence="1">
    <location>
        <begin position="52"/>
        <end position="72"/>
    </location>
</feature>
<protein>
    <submittedName>
        <fullName evidence="2">Uncharacterized protein</fullName>
    </submittedName>
</protein>
<accession>A0A6J4R8N9</accession>
<sequence length="72" mass="7864">PWLDESPEAPPEDMLEPSEEAGPSAAGAGDGGGAAPGEEDVLEETPDFLQETPEHDRLWFEQRPPRGFDFEQ</sequence>
<dbReference type="EMBL" id="CADCVL010000066">
    <property type="protein sequence ID" value="CAA9467219.1"/>
    <property type="molecule type" value="Genomic_DNA"/>
</dbReference>
<feature type="compositionally biased region" description="Acidic residues" evidence="1">
    <location>
        <begin position="37"/>
        <end position="46"/>
    </location>
</feature>
<reference evidence="2" key="1">
    <citation type="submission" date="2020-02" db="EMBL/GenBank/DDBJ databases">
        <authorList>
            <person name="Meier V. D."/>
        </authorList>
    </citation>
    <scope>NUCLEOTIDE SEQUENCE</scope>
    <source>
        <strain evidence="2">AVDCRST_MAG65</strain>
    </source>
</reference>
<name>A0A6J4R8N9_9ACTN</name>
<feature type="region of interest" description="Disordered" evidence="1">
    <location>
        <begin position="1"/>
        <end position="72"/>
    </location>
</feature>